<reference evidence="5" key="1">
    <citation type="journal article" date="2019" name="Int. J. Syst. Evol. Microbiol.">
        <title>The Global Catalogue of Microorganisms (GCM) 10K type strain sequencing project: providing services to taxonomists for standard genome sequencing and annotation.</title>
        <authorList>
            <consortium name="The Broad Institute Genomics Platform"/>
            <consortium name="The Broad Institute Genome Sequencing Center for Infectious Disease"/>
            <person name="Wu L."/>
            <person name="Ma J."/>
        </authorList>
    </citation>
    <scope>NUCLEOTIDE SEQUENCE [LARGE SCALE GENOMIC DNA]</scope>
    <source>
        <strain evidence="5">JCM 13249</strain>
    </source>
</reference>
<feature type="transmembrane region" description="Helical" evidence="2">
    <location>
        <begin position="33"/>
        <end position="51"/>
    </location>
</feature>
<feature type="region of interest" description="Disordered" evidence="1">
    <location>
        <begin position="1"/>
        <end position="25"/>
    </location>
</feature>
<feature type="domain" description="Type VII secretion system protein EccE" evidence="3">
    <location>
        <begin position="211"/>
        <end position="310"/>
    </location>
</feature>
<keyword evidence="5" id="KW-1185">Reference proteome</keyword>
<accession>A0ABP4X240</accession>
<dbReference type="Proteomes" id="UP001500655">
    <property type="component" value="Unassembled WGS sequence"/>
</dbReference>
<keyword evidence="2" id="KW-0812">Transmembrane</keyword>
<dbReference type="EMBL" id="BAAALS010000025">
    <property type="protein sequence ID" value="GAA1768506.1"/>
    <property type="molecule type" value="Genomic_DNA"/>
</dbReference>
<keyword evidence="2" id="KW-1133">Transmembrane helix</keyword>
<dbReference type="RefSeq" id="WP_344085384.1">
    <property type="nucleotide sequence ID" value="NZ_BAAALS010000025.1"/>
</dbReference>
<comment type="caution">
    <text evidence="4">The sequence shown here is derived from an EMBL/GenBank/DDBJ whole genome shotgun (WGS) entry which is preliminary data.</text>
</comment>
<dbReference type="Pfam" id="PF11203">
    <property type="entry name" value="EccE"/>
    <property type="match status" value="1"/>
</dbReference>
<evidence type="ECO:0000256" key="2">
    <source>
        <dbReference type="SAM" id="Phobius"/>
    </source>
</evidence>
<feature type="compositionally biased region" description="Polar residues" evidence="1">
    <location>
        <begin position="1"/>
        <end position="11"/>
    </location>
</feature>
<dbReference type="InterPro" id="IPR050051">
    <property type="entry name" value="EccE_dom"/>
</dbReference>
<evidence type="ECO:0000256" key="1">
    <source>
        <dbReference type="SAM" id="MobiDB-lite"/>
    </source>
</evidence>
<keyword evidence="2" id="KW-0472">Membrane</keyword>
<feature type="transmembrane region" description="Helical" evidence="2">
    <location>
        <begin position="57"/>
        <end position="75"/>
    </location>
</feature>
<sequence length="402" mass="42134">MSTWQADTNSRPDGPGARPVLTPRRAPGKLGPVHVFQLLAVEVGIVGVLAAAGRSALAVVVAGVLTVALLVAVLARRKGRWWVDDRMVASQLRRRSRTRAPDHPEPRLTALRALAPGLAIENIALADDSSVGVGRDEAGWFGVVEVAPEAVVTSEAPGAGVPVSALLAALTETGQPGTVLQIVAHAVPASPTATPAGQSYRQLVGDAVVASEYTTWMAVRLDEQGLAESGADPYRNADLAASVVATVVRRVGKTLRHAGVAHRVLDADGLLSALAHACDLTPASGGATVRPREEWSLWHSRDLAHRSFWLSDWPPATQADALLRWLTRAPATATTVSLVLVPRDRLVDMRCLVRLAAPVDQLAGLCQQLDRGVRKANARLFALDGEQGLAVYASAPTGGGGG</sequence>
<evidence type="ECO:0000313" key="5">
    <source>
        <dbReference type="Proteomes" id="UP001500655"/>
    </source>
</evidence>
<gene>
    <name evidence="4" type="primary">eccE</name>
    <name evidence="4" type="ORF">GCM10009681_44710</name>
</gene>
<evidence type="ECO:0000259" key="3">
    <source>
        <dbReference type="Pfam" id="PF11203"/>
    </source>
</evidence>
<evidence type="ECO:0000313" key="4">
    <source>
        <dbReference type="EMBL" id="GAA1768506.1"/>
    </source>
</evidence>
<organism evidence="4 5">
    <name type="scientific">Luedemannella helvata</name>
    <dbReference type="NCBI Taxonomy" id="349315"/>
    <lineage>
        <taxon>Bacteria</taxon>
        <taxon>Bacillati</taxon>
        <taxon>Actinomycetota</taxon>
        <taxon>Actinomycetes</taxon>
        <taxon>Micromonosporales</taxon>
        <taxon>Micromonosporaceae</taxon>
        <taxon>Luedemannella</taxon>
    </lineage>
</organism>
<name>A0ABP4X240_9ACTN</name>
<proteinExistence type="predicted"/>
<protein>
    <submittedName>
        <fullName evidence="4">Type VII secretion protein EccE</fullName>
    </submittedName>
</protein>